<sequence>MRQVSVETVEKMESLVLIVHVLLAVAIIALVLLQQGKGAEAGASFGGGASQTVFGSRGSSSFLGRMTAVLAAGLFVTSFALAVYAKQKASSVNDAGIPAAEVIESAAETQGQADLPALESSNAAESDVPTGDVPATGQQ</sequence>
<dbReference type="GO" id="GO:0009306">
    <property type="term" value="P:protein secretion"/>
    <property type="evidence" value="ECO:0007669"/>
    <property type="project" value="UniProtKB-UniRule"/>
</dbReference>
<name>A0A081G2B1_9GAMM</name>
<dbReference type="eggNOG" id="COG1314">
    <property type="taxonomic scope" value="Bacteria"/>
</dbReference>
<keyword evidence="9 11" id="KW-0811">Translocation</keyword>
<dbReference type="PRINTS" id="PR01651">
    <property type="entry name" value="SECGEXPORT"/>
</dbReference>
<dbReference type="PANTHER" id="PTHR34182:SF1">
    <property type="entry name" value="PROTEIN-EXPORT MEMBRANE PROTEIN SECG"/>
    <property type="match status" value="1"/>
</dbReference>
<dbReference type="GO" id="GO:0015450">
    <property type="term" value="F:protein-transporting ATPase activity"/>
    <property type="evidence" value="ECO:0007669"/>
    <property type="project" value="UniProtKB-UniRule"/>
</dbReference>
<keyword evidence="10 11" id="KW-0472">Membrane</keyword>
<comment type="caution">
    <text evidence="11">Lacks conserved residue(s) required for the propagation of feature annotation.</text>
</comment>
<organism evidence="13 14">
    <name type="scientific">Marinobacterium lacunae</name>
    <dbReference type="NCBI Taxonomy" id="1232683"/>
    <lineage>
        <taxon>Bacteria</taxon>
        <taxon>Pseudomonadati</taxon>
        <taxon>Pseudomonadota</taxon>
        <taxon>Gammaproteobacteria</taxon>
        <taxon>Oceanospirillales</taxon>
        <taxon>Oceanospirillaceae</taxon>
        <taxon>Marinobacterium</taxon>
    </lineage>
</organism>
<comment type="caution">
    <text evidence="13">The sequence shown here is derived from an EMBL/GenBank/DDBJ whole genome shotgun (WGS) entry which is preliminary data.</text>
</comment>
<evidence type="ECO:0000256" key="11">
    <source>
        <dbReference type="RuleBase" id="RU365087"/>
    </source>
</evidence>
<evidence type="ECO:0000256" key="9">
    <source>
        <dbReference type="ARBA" id="ARBA00023010"/>
    </source>
</evidence>
<evidence type="ECO:0000256" key="3">
    <source>
        <dbReference type="ARBA" id="ARBA00017876"/>
    </source>
</evidence>
<dbReference type="Pfam" id="PF03840">
    <property type="entry name" value="SecG"/>
    <property type="match status" value="1"/>
</dbReference>
<accession>A0A081G2B1</accession>
<evidence type="ECO:0000313" key="14">
    <source>
        <dbReference type="Proteomes" id="UP000028252"/>
    </source>
</evidence>
<evidence type="ECO:0000313" key="13">
    <source>
        <dbReference type="EMBL" id="KEA64916.1"/>
    </source>
</evidence>
<keyword evidence="14" id="KW-1185">Reference proteome</keyword>
<comment type="subcellular location">
    <subcellularLocation>
        <location evidence="1 11">Cell membrane</location>
        <topology evidence="1 11">Multi-pass membrane protein</topology>
    </subcellularLocation>
</comment>
<evidence type="ECO:0000256" key="10">
    <source>
        <dbReference type="ARBA" id="ARBA00023136"/>
    </source>
</evidence>
<gene>
    <name evidence="13" type="ORF">ADIMK_0618</name>
</gene>
<dbReference type="AlphaFoldDB" id="A0A081G2B1"/>
<dbReference type="EMBL" id="JMQN01000013">
    <property type="protein sequence ID" value="KEA64916.1"/>
    <property type="molecule type" value="Genomic_DNA"/>
</dbReference>
<dbReference type="STRING" id="1232683.ADIMK_0618"/>
<dbReference type="PANTHER" id="PTHR34182">
    <property type="entry name" value="PROTEIN-EXPORT MEMBRANE PROTEIN SECG"/>
    <property type="match status" value="1"/>
</dbReference>
<evidence type="ECO:0000256" key="1">
    <source>
        <dbReference type="ARBA" id="ARBA00004651"/>
    </source>
</evidence>
<dbReference type="Proteomes" id="UP000028252">
    <property type="component" value="Unassembled WGS sequence"/>
</dbReference>
<keyword evidence="4 11" id="KW-0813">Transport</keyword>
<keyword evidence="5 11" id="KW-1003">Cell membrane</keyword>
<dbReference type="GO" id="GO:0005886">
    <property type="term" value="C:plasma membrane"/>
    <property type="evidence" value="ECO:0007669"/>
    <property type="project" value="UniProtKB-SubCell"/>
</dbReference>
<dbReference type="GO" id="GO:0043952">
    <property type="term" value="P:protein transport by the Sec complex"/>
    <property type="evidence" value="ECO:0007669"/>
    <property type="project" value="TreeGrafter"/>
</dbReference>
<keyword evidence="6 11" id="KW-0812">Transmembrane</keyword>
<dbReference type="PATRIC" id="fig|1232683.4.peg.610"/>
<feature type="transmembrane region" description="Helical" evidence="11">
    <location>
        <begin position="62"/>
        <end position="84"/>
    </location>
</feature>
<evidence type="ECO:0000256" key="6">
    <source>
        <dbReference type="ARBA" id="ARBA00022692"/>
    </source>
</evidence>
<reference evidence="13 14" key="1">
    <citation type="submission" date="2014-04" db="EMBL/GenBank/DDBJ databases">
        <title>Marinobacterium kochiensis sp. nov., isolated from sediment sample collected from Kochi backwaters in Kerala, India.</title>
        <authorList>
            <person name="Singh A."/>
            <person name="Pinnaka A.K."/>
        </authorList>
    </citation>
    <scope>NUCLEOTIDE SEQUENCE [LARGE SCALE GENOMIC DNA]</scope>
    <source>
        <strain evidence="13 14">AK27</strain>
    </source>
</reference>
<dbReference type="NCBIfam" id="TIGR00810">
    <property type="entry name" value="secG"/>
    <property type="match status" value="1"/>
</dbReference>
<evidence type="ECO:0000256" key="5">
    <source>
        <dbReference type="ARBA" id="ARBA00022475"/>
    </source>
</evidence>
<evidence type="ECO:0000256" key="4">
    <source>
        <dbReference type="ARBA" id="ARBA00022448"/>
    </source>
</evidence>
<feature type="region of interest" description="Disordered" evidence="12">
    <location>
        <begin position="108"/>
        <end position="139"/>
    </location>
</feature>
<comment type="function">
    <text evidence="11">Involved in protein export. Participates in an early event of protein translocation.</text>
</comment>
<keyword evidence="8 11" id="KW-1133">Transmembrane helix</keyword>
<dbReference type="GO" id="GO:0065002">
    <property type="term" value="P:intracellular protein transmembrane transport"/>
    <property type="evidence" value="ECO:0007669"/>
    <property type="project" value="TreeGrafter"/>
</dbReference>
<evidence type="ECO:0000256" key="7">
    <source>
        <dbReference type="ARBA" id="ARBA00022927"/>
    </source>
</evidence>
<keyword evidence="7 11" id="KW-0653">Protein transport</keyword>
<comment type="similarity">
    <text evidence="2 11">Belongs to the SecG family.</text>
</comment>
<evidence type="ECO:0000256" key="2">
    <source>
        <dbReference type="ARBA" id="ARBA00008445"/>
    </source>
</evidence>
<protein>
    <recommendedName>
        <fullName evidence="3 11">Protein-export membrane protein SecG</fullName>
    </recommendedName>
</protein>
<evidence type="ECO:0000256" key="12">
    <source>
        <dbReference type="SAM" id="MobiDB-lite"/>
    </source>
</evidence>
<evidence type="ECO:0000256" key="8">
    <source>
        <dbReference type="ARBA" id="ARBA00022989"/>
    </source>
</evidence>
<proteinExistence type="inferred from homology"/>
<dbReference type="InterPro" id="IPR004692">
    <property type="entry name" value="SecG"/>
</dbReference>